<dbReference type="Proteomes" id="UP000240621">
    <property type="component" value="Unassembled WGS sequence"/>
</dbReference>
<proteinExistence type="predicted"/>
<feature type="domain" description="N-acetyltransferase" evidence="1">
    <location>
        <begin position="134"/>
        <end position="261"/>
    </location>
</feature>
<evidence type="ECO:0000313" key="2">
    <source>
        <dbReference type="EMBL" id="PSK80379.1"/>
    </source>
</evidence>
<dbReference type="PROSITE" id="PS51186">
    <property type="entry name" value="GNAT"/>
    <property type="match status" value="1"/>
</dbReference>
<evidence type="ECO:0000259" key="1">
    <source>
        <dbReference type="PROSITE" id="PS51186"/>
    </source>
</evidence>
<organism evidence="2 3">
    <name type="scientific">Prolixibacter denitrificans</name>
    <dbReference type="NCBI Taxonomy" id="1541063"/>
    <lineage>
        <taxon>Bacteria</taxon>
        <taxon>Pseudomonadati</taxon>
        <taxon>Bacteroidota</taxon>
        <taxon>Bacteroidia</taxon>
        <taxon>Marinilabiliales</taxon>
        <taxon>Prolixibacteraceae</taxon>
        <taxon>Prolixibacter</taxon>
    </lineage>
</organism>
<reference evidence="2 3" key="1">
    <citation type="submission" date="2018-03" db="EMBL/GenBank/DDBJ databases">
        <title>Genomic Encyclopedia of Archaeal and Bacterial Type Strains, Phase II (KMG-II): from individual species to whole genera.</title>
        <authorList>
            <person name="Goeker M."/>
        </authorList>
    </citation>
    <scope>NUCLEOTIDE SEQUENCE [LARGE SCALE GENOMIC DNA]</scope>
    <source>
        <strain evidence="2 3">DSM 27267</strain>
    </source>
</reference>
<accession>A0A2P8C5Z0</accession>
<keyword evidence="2" id="KW-0808">Transferase</keyword>
<dbReference type="InterPro" id="IPR000182">
    <property type="entry name" value="GNAT_dom"/>
</dbReference>
<dbReference type="CDD" id="cd04301">
    <property type="entry name" value="NAT_SF"/>
    <property type="match status" value="1"/>
</dbReference>
<dbReference type="Pfam" id="PF00583">
    <property type="entry name" value="Acetyltransf_1"/>
    <property type="match status" value="1"/>
</dbReference>
<dbReference type="EMBL" id="PYGC01000017">
    <property type="protein sequence ID" value="PSK80379.1"/>
    <property type="molecule type" value="Genomic_DNA"/>
</dbReference>
<dbReference type="GO" id="GO:0016747">
    <property type="term" value="F:acyltransferase activity, transferring groups other than amino-acyl groups"/>
    <property type="evidence" value="ECO:0007669"/>
    <property type="project" value="InterPro"/>
</dbReference>
<protein>
    <submittedName>
        <fullName evidence="2">Acetyltransferase (GNAT) family protein</fullName>
    </submittedName>
</protein>
<evidence type="ECO:0000313" key="3">
    <source>
        <dbReference type="Proteomes" id="UP000240621"/>
    </source>
</evidence>
<dbReference type="Gene3D" id="3.40.630.30">
    <property type="match status" value="1"/>
</dbReference>
<gene>
    <name evidence="2" type="ORF">CLV93_11723</name>
</gene>
<comment type="caution">
    <text evidence="2">The sequence shown here is derived from an EMBL/GenBank/DDBJ whole genome shotgun (WGS) entry which is preliminary data.</text>
</comment>
<dbReference type="InterPro" id="IPR016181">
    <property type="entry name" value="Acyl_CoA_acyltransferase"/>
</dbReference>
<dbReference type="AlphaFoldDB" id="A0A2P8C5Z0"/>
<sequence>MEDFVHDYRNSFNQPEMKSREELIIANWENLTSLWKTAATPFRGNVAGDVFDYEEIGNSDWPNRLWFHDDITQENVEKALERLESLNTRFTIPYRDIYGSQSNQILEETGFTKTFEQVAMSLPLTSPFQLENKLDFSVISNPTDAKRWADIYPSAFGYRITEETLLKTMGSIQYILALKQNQPVGTAILFQTGPFAGIHGVGVIPEMRRKGLAEEIMKFVLNKAIHDGAEYATLQASTMGKGLYLKLGFDEQFTIHNYVKA</sequence>
<name>A0A2P8C5Z0_9BACT</name>
<dbReference type="SUPFAM" id="SSF55729">
    <property type="entry name" value="Acyl-CoA N-acyltransferases (Nat)"/>
    <property type="match status" value="1"/>
</dbReference>